<comment type="caution">
    <text evidence="2">The sequence shown here is derived from an EMBL/GenBank/DDBJ whole genome shotgun (WGS) entry which is preliminary data.</text>
</comment>
<keyword evidence="1" id="KW-0732">Signal</keyword>
<dbReference type="AlphaFoldDB" id="A0A4Q5M476"/>
<feature type="chain" id="PRO_5020298204" description="Secretion system C-terminal sorting domain-containing protein" evidence="1">
    <location>
        <begin position="21"/>
        <end position="130"/>
    </location>
</feature>
<feature type="signal peptide" evidence="1">
    <location>
        <begin position="1"/>
        <end position="20"/>
    </location>
</feature>
<accession>A0A4Q5M476</accession>
<dbReference type="EMBL" id="SEWF01000003">
    <property type="protein sequence ID" value="RYU97132.1"/>
    <property type="molecule type" value="Genomic_DNA"/>
</dbReference>
<protein>
    <recommendedName>
        <fullName evidence="4">Secretion system C-terminal sorting domain-containing protein</fullName>
    </recommendedName>
</protein>
<proteinExistence type="predicted"/>
<organism evidence="2 3">
    <name type="scientific">Emticicia agri</name>
    <dbReference type="NCBI Taxonomy" id="2492393"/>
    <lineage>
        <taxon>Bacteria</taxon>
        <taxon>Pseudomonadati</taxon>
        <taxon>Bacteroidota</taxon>
        <taxon>Cytophagia</taxon>
        <taxon>Cytophagales</taxon>
        <taxon>Leadbetterellaceae</taxon>
        <taxon>Emticicia</taxon>
    </lineage>
</organism>
<dbReference type="Proteomes" id="UP000293162">
    <property type="component" value="Unassembled WGS sequence"/>
</dbReference>
<evidence type="ECO:0008006" key="4">
    <source>
        <dbReference type="Google" id="ProtNLM"/>
    </source>
</evidence>
<evidence type="ECO:0000256" key="1">
    <source>
        <dbReference type="SAM" id="SignalP"/>
    </source>
</evidence>
<keyword evidence="3" id="KW-1185">Reference proteome</keyword>
<dbReference type="RefSeq" id="WP_130019328.1">
    <property type="nucleotide sequence ID" value="NZ_SEWF01000003.1"/>
</dbReference>
<sequence>MKALIVAIAIIATSASTSFAQTNKGTSNGKVSAAEKVANLNVQNLGSLRFKLSFENPNKQKAQIFLVDKDNTVYYNEYASGDAQYSKAFNLTNLVDGEYTFVVQTPTEKATQSFVIKTQINRGATLAQNR</sequence>
<dbReference type="OrthoDB" id="1122048at2"/>
<gene>
    <name evidence="2" type="ORF">EWM59_02250</name>
</gene>
<evidence type="ECO:0000313" key="2">
    <source>
        <dbReference type="EMBL" id="RYU97132.1"/>
    </source>
</evidence>
<name>A0A4Q5M476_9BACT</name>
<reference evidence="2 3" key="1">
    <citation type="submission" date="2019-02" db="EMBL/GenBank/DDBJ databases">
        <title>Bacterial novel species Emticicia sp. 17J42-9 isolated from soil.</title>
        <authorList>
            <person name="Jung H.-Y."/>
        </authorList>
    </citation>
    <scope>NUCLEOTIDE SEQUENCE [LARGE SCALE GENOMIC DNA]</scope>
    <source>
        <strain evidence="2 3">17J42-9</strain>
    </source>
</reference>
<evidence type="ECO:0000313" key="3">
    <source>
        <dbReference type="Proteomes" id="UP000293162"/>
    </source>
</evidence>